<proteinExistence type="predicted"/>
<evidence type="ECO:0000313" key="2">
    <source>
        <dbReference type="Proteomes" id="UP000176284"/>
    </source>
</evidence>
<comment type="caution">
    <text evidence="1">The sequence shown here is derived from an EMBL/GenBank/DDBJ whole genome shotgun (WGS) entry which is preliminary data.</text>
</comment>
<dbReference type="EMBL" id="MHJM01000019">
    <property type="protein sequence ID" value="OGY67716.1"/>
    <property type="molecule type" value="Genomic_DNA"/>
</dbReference>
<dbReference type="Proteomes" id="UP000176284">
    <property type="component" value="Unassembled WGS sequence"/>
</dbReference>
<dbReference type="AlphaFoldDB" id="A0A1G1ZUA0"/>
<name>A0A1G1ZUA0_9BACT</name>
<evidence type="ECO:0000313" key="1">
    <source>
        <dbReference type="EMBL" id="OGY67716.1"/>
    </source>
</evidence>
<organism evidence="1 2">
    <name type="scientific">Candidatus Harrisonbacteria bacterium RIFCSPLOWO2_02_FULL_45_10c</name>
    <dbReference type="NCBI Taxonomy" id="1798410"/>
    <lineage>
        <taxon>Bacteria</taxon>
        <taxon>Candidatus Harrisoniibacteriota</taxon>
    </lineage>
</organism>
<dbReference type="STRING" id="1798410.A3H63_01300"/>
<gene>
    <name evidence="1" type="ORF">A3H63_01300</name>
</gene>
<protein>
    <submittedName>
        <fullName evidence="1">Uncharacterized protein</fullName>
    </submittedName>
</protein>
<reference evidence="1 2" key="1">
    <citation type="journal article" date="2016" name="Nat. Commun.">
        <title>Thousands of microbial genomes shed light on interconnected biogeochemical processes in an aquifer system.</title>
        <authorList>
            <person name="Anantharaman K."/>
            <person name="Brown C.T."/>
            <person name="Hug L.A."/>
            <person name="Sharon I."/>
            <person name="Castelle C.J."/>
            <person name="Probst A.J."/>
            <person name="Thomas B.C."/>
            <person name="Singh A."/>
            <person name="Wilkins M.J."/>
            <person name="Karaoz U."/>
            <person name="Brodie E.L."/>
            <person name="Williams K.H."/>
            <person name="Hubbard S.S."/>
            <person name="Banfield J.F."/>
        </authorList>
    </citation>
    <scope>NUCLEOTIDE SEQUENCE [LARGE SCALE GENOMIC DNA]</scope>
</reference>
<sequence>MNQYNVPNFLLDYFVEDDLRLIQERLLEVEKRCRKRITVTVVKSFGCDFQDSITVEPDKISEQYQRLNSLENRNVSIFLILDKKQFLICHEDDVLLKEFIKQVVVEIQQRFREGAYLNSVLYGINRFGEKLLQQTKQPAVGSDSSGFKEQALRLYQDFPSFFESTARALHRKKAPDPYFKSLEKAKNIFISGTVLMEESLVDWFEVYKAFQSAKNRTQDILLEIISS</sequence>
<accession>A0A1G1ZUA0</accession>